<dbReference type="Gene3D" id="3.40.50.720">
    <property type="entry name" value="NAD(P)-binding Rossmann-like Domain"/>
    <property type="match status" value="1"/>
</dbReference>
<evidence type="ECO:0000313" key="5">
    <source>
        <dbReference type="EMBL" id="GFO98904.1"/>
    </source>
</evidence>
<organism evidence="5 6">
    <name type="scientific">Lactobacillus helveticus</name>
    <name type="common">Lactobacillus suntoryeus</name>
    <dbReference type="NCBI Taxonomy" id="1587"/>
    <lineage>
        <taxon>Bacteria</taxon>
        <taxon>Bacillati</taxon>
        <taxon>Bacillota</taxon>
        <taxon>Bacilli</taxon>
        <taxon>Lactobacillales</taxon>
        <taxon>Lactobacillaceae</taxon>
        <taxon>Lactobacillus</taxon>
    </lineage>
</organism>
<accession>A0A8H9F7Z1</accession>
<dbReference type="Pfam" id="PF00107">
    <property type="entry name" value="ADH_zinc_N"/>
    <property type="match status" value="1"/>
</dbReference>
<keyword evidence="2" id="KW-0479">Metal-binding</keyword>
<gene>
    <name evidence="5" type="ORF">LHEH8_06600</name>
</gene>
<dbReference type="EMBL" id="BLYO01000136">
    <property type="protein sequence ID" value="GFO98904.1"/>
    <property type="molecule type" value="Genomic_DNA"/>
</dbReference>
<evidence type="ECO:0000256" key="2">
    <source>
        <dbReference type="ARBA" id="ARBA00022723"/>
    </source>
</evidence>
<dbReference type="PANTHER" id="PTHR42813:SF2">
    <property type="entry name" value="DEHYDROGENASE, ZINC-CONTAINING, PUTATIVE (AFU_ORTHOLOGUE AFUA_2G02810)-RELATED"/>
    <property type="match status" value="1"/>
</dbReference>
<evidence type="ECO:0000259" key="4">
    <source>
        <dbReference type="Pfam" id="PF00107"/>
    </source>
</evidence>
<evidence type="ECO:0000256" key="3">
    <source>
        <dbReference type="ARBA" id="ARBA00022833"/>
    </source>
</evidence>
<dbReference type="SUPFAM" id="SSF51735">
    <property type="entry name" value="NAD(P)-binding Rossmann-fold domains"/>
    <property type="match status" value="1"/>
</dbReference>
<name>A0A8H9F7Z1_LACHE</name>
<comment type="caution">
    <text evidence="5">The sequence shown here is derived from an EMBL/GenBank/DDBJ whole genome shotgun (WGS) entry which is preliminary data.</text>
</comment>
<dbReference type="AlphaFoldDB" id="A0A8H9F7Z1"/>
<evidence type="ECO:0000313" key="6">
    <source>
        <dbReference type="Proteomes" id="UP000618094"/>
    </source>
</evidence>
<dbReference type="GO" id="GO:0046872">
    <property type="term" value="F:metal ion binding"/>
    <property type="evidence" value="ECO:0007669"/>
    <property type="project" value="UniProtKB-KW"/>
</dbReference>
<comment type="cofactor">
    <cofactor evidence="1">
        <name>Zn(2+)</name>
        <dbReference type="ChEBI" id="CHEBI:29105"/>
    </cofactor>
</comment>
<feature type="domain" description="Alcohol dehydrogenase-like C-terminal" evidence="4">
    <location>
        <begin position="37"/>
        <end position="110"/>
    </location>
</feature>
<proteinExistence type="predicted"/>
<dbReference type="PANTHER" id="PTHR42813">
    <property type="entry name" value="ZINC-TYPE ALCOHOL DEHYDROGENASE-LIKE"/>
    <property type="match status" value="1"/>
</dbReference>
<dbReference type="InterPro" id="IPR013149">
    <property type="entry name" value="ADH-like_C"/>
</dbReference>
<reference evidence="5" key="1">
    <citation type="submission" date="2020-07" db="EMBL/GenBank/DDBJ databases">
        <title>Draft genome sequence of Lactobacillus helveticus strain H-8.</title>
        <authorList>
            <person name="Endo A."/>
            <person name="Maeno S."/>
            <person name="Kido Y."/>
        </authorList>
    </citation>
    <scope>NUCLEOTIDE SEQUENCE</scope>
    <source>
        <strain evidence="5">H-8</strain>
    </source>
</reference>
<evidence type="ECO:0000256" key="1">
    <source>
        <dbReference type="ARBA" id="ARBA00001947"/>
    </source>
</evidence>
<protein>
    <recommendedName>
        <fullName evidence="4">Alcohol dehydrogenase-like C-terminal domain-containing protein</fullName>
    </recommendedName>
</protein>
<keyword evidence="3" id="KW-0862">Zinc</keyword>
<sequence length="115" mass="12199">MIAYQYDKLLTGFLGYHAARVANVQPGDSVIVLGDSAVGLSAIIAAKLRGAKQIISTSRHADREALAHEFGATDNVAERDEEGIKKLLDVTRGGADAVLECVGSKLSMQLLLVAY</sequence>
<dbReference type="InterPro" id="IPR036291">
    <property type="entry name" value="NAD(P)-bd_dom_sf"/>
</dbReference>
<dbReference type="Proteomes" id="UP000618094">
    <property type="component" value="Unassembled WGS sequence"/>
</dbReference>